<evidence type="ECO:0000259" key="4">
    <source>
        <dbReference type="PROSITE" id="PS50111"/>
    </source>
</evidence>
<dbReference type="PRINTS" id="PR00260">
    <property type="entry name" value="CHEMTRNSDUCR"/>
</dbReference>
<evidence type="ECO:0000313" key="6">
    <source>
        <dbReference type="Proteomes" id="UP001241747"/>
    </source>
</evidence>
<evidence type="ECO:0000256" key="2">
    <source>
        <dbReference type="ARBA" id="ARBA00029447"/>
    </source>
</evidence>
<reference evidence="5 6" key="1">
    <citation type="submission" date="2023-07" db="EMBL/GenBank/DDBJ databases">
        <title>Genomic Encyclopedia of Type Strains, Phase IV (KMG-IV): sequencing the most valuable type-strain genomes for metagenomic binning, comparative biology and taxonomic classification.</title>
        <authorList>
            <person name="Goeker M."/>
        </authorList>
    </citation>
    <scope>NUCLEOTIDE SEQUENCE [LARGE SCALE GENOMIC DNA]</scope>
    <source>
        <strain evidence="5 6">DSM 3770</strain>
    </source>
</reference>
<dbReference type="SUPFAM" id="SSF58104">
    <property type="entry name" value="Methyl-accepting chemotaxis protein (MCP) signaling domain"/>
    <property type="match status" value="1"/>
</dbReference>
<dbReference type="CDD" id="cd01068">
    <property type="entry name" value="globin_sensor"/>
    <property type="match status" value="1"/>
</dbReference>
<dbReference type="SUPFAM" id="SSF46458">
    <property type="entry name" value="Globin-like"/>
    <property type="match status" value="1"/>
</dbReference>
<dbReference type="Gene3D" id="1.10.287.950">
    <property type="entry name" value="Methyl-accepting chemotaxis protein"/>
    <property type="match status" value="1"/>
</dbReference>
<dbReference type="EMBL" id="JAUSVY010000004">
    <property type="protein sequence ID" value="MDQ0505201.1"/>
    <property type="molecule type" value="Genomic_DNA"/>
</dbReference>
<dbReference type="InterPro" id="IPR012292">
    <property type="entry name" value="Globin/Proto"/>
</dbReference>
<feature type="domain" description="Methyl-accepting transducer" evidence="4">
    <location>
        <begin position="118"/>
        <end position="368"/>
    </location>
</feature>
<evidence type="ECO:0000313" key="5">
    <source>
        <dbReference type="EMBL" id="MDQ0505201.1"/>
    </source>
</evidence>
<dbReference type="Pfam" id="PF00015">
    <property type="entry name" value="MCPsignal"/>
    <property type="match status" value="1"/>
</dbReference>
<keyword evidence="6" id="KW-1185">Reference proteome</keyword>
<evidence type="ECO:0000256" key="3">
    <source>
        <dbReference type="PROSITE-ProRule" id="PRU00284"/>
    </source>
</evidence>
<dbReference type="Pfam" id="PF11563">
    <property type="entry name" value="Protoglobin"/>
    <property type="match status" value="1"/>
</dbReference>
<dbReference type="Proteomes" id="UP001241747">
    <property type="component" value="Unassembled WGS sequence"/>
</dbReference>
<comment type="similarity">
    <text evidence="2">Belongs to the methyl-accepting chemotaxis (MCP) protein family.</text>
</comment>
<keyword evidence="1 3" id="KW-0807">Transducer</keyword>
<protein>
    <submittedName>
        <fullName evidence="5">Methyl-accepting chemotaxis protein</fullName>
    </submittedName>
</protein>
<dbReference type="PANTHER" id="PTHR32089">
    <property type="entry name" value="METHYL-ACCEPTING CHEMOTAXIS PROTEIN MCPB"/>
    <property type="match status" value="1"/>
</dbReference>
<dbReference type="InterPro" id="IPR044398">
    <property type="entry name" value="Globin-sensor_dom"/>
</dbReference>
<dbReference type="Gene3D" id="1.10.490.10">
    <property type="entry name" value="Globins"/>
    <property type="match status" value="1"/>
</dbReference>
<dbReference type="PROSITE" id="PS50111">
    <property type="entry name" value="CHEMOTAXIS_TRANSDUC_2"/>
    <property type="match status" value="1"/>
</dbReference>
<name>A0ABU0LDI9_XANAG</name>
<dbReference type="SMART" id="SM00283">
    <property type="entry name" value="MA"/>
    <property type="match status" value="1"/>
</dbReference>
<evidence type="ECO:0000256" key="1">
    <source>
        <dbReference type="ARBA" id="ARBA00023224"/>
    </source>
</evidence>
<dbReference type="InterPro" id="IPR009050">
    <property type="entry name" value="Globin-like_sf"/>
</dbReference>
<dbReference type="InterPro" id="IPR039379">
    <property type="entry name" value="Protoglobin_sensor_dom"/>
</dbReference>
<dbReference type="InterPro" id="IPR004089">
    <property type="entry name" value="MCPsignal_dom"/>
</dbReference>
<gene>
    <name evidence="5" type="ORF">QOZ94_001997</name>
</gene>
<accession>A0ABU0LDI9</accession>
<comment type="caution">
    <text evidence="5">The sequence shown here is derived from an EMBL/GenBank/DDBJ whole genome shotgun (WGS) entry which is preliminary data.</text>
</comment>
<dbReference type="PANTHER" id="PTHR32089:SF112">
    <property type="entry name" value="LYSOZYME-LIKE PROTEIN-RELATED"/>
    <property type="match status" value="1"/>
</dbReference>
<proteinExistence type="inferred from homology"/>
<dbReference type="InterPro" id="IPR004090">
    <property type="entry name" value="Chemotax_Me-accpt_rcpt"/>
</dbReference>
<organism evidence="5 6">
    <name type="scientific">Xanthobacter agilis</name>
    <dbReference type="NCBI Taxonomy" id="47492"/>
    <lineage>
        <taxon>Bacteria</taxon>
        <taxon>Pseudomonadati</taxon>
        <taxon>Pseudomonadota</taxon>
        <taxon>Alphaproteobacteria</taxon>
        <taxon>Hyphomicrobiales</taxon>
        <taxon>Xanthobacteraceae</taxon>
        <taxon>Xanthobacter</taxon>
    </lineage>
</organism>
<sequence>MARAKRMQLTHWGVILDARFDEEYEASVTRIGEMHNKLGLDPHWYIGGYSFLISHLVQALGGDLGATLFARKKAEQALKLQTAVIRVAILDMDLAIHVYLQAGRRDRRATLDRLAQSFEASVGSVVSLVSSSVVDLHTTAKGMTAFVEETSVQSRAVAAASEQASDNVATVAAATEELSASVREISRQVAQSADVTSRAVLDVEQASTKVKTLAEATDRIGSIIGLIREIAGRTNLLALNATIEAAHAGVAGKGFAVVADEVKQLAEQTGKATAEIRSQIETIQADTDATLVTIESISGTIGTINTVAESIADSVRQQENAAREIARNIHDASQGTIEVSSSIGRVTDAMTQSNTAATRVFSAASGLTQQLDELNGEVRRFLADIKVA</sequence>